<evidence type="ECO:0000256" key="6">
    <source>
        <dbReference type="ARBA" id="ARBA00023136"/>
    </source>
</evidence>
<dbReference type="SMART" id="SM01190">
    <property type="entry name" value="EMP24_GP25L"/>
    <property type="match status" value="1"/>
</dbReference>
<evidence type="ECO:0000256" key="7">
    <source>
        <dbReference type="RuleBase" id="RU003827"/>
    </source>
</evidence>
<evidence type="ECO:0000313" key="12">
    <source>
        <dbReference type="RefSeq" id="XP_019635998.1"/>
    </source>
</evidence>
<evidence type="ECO:0000256" key="4">
    <source>
        <dbReference type="ARBA" id="ARBA00022729"/>
    </source>
</evidence>
<accession>A0A6P4ZGX0</accession>
<comment type="similarity">
    <text evidence="2 7">Belongs to the EMP24/GP25L family.</text>
</comment>
<name>A0A6P4ZGX0_BRABE</name>
<evidence type="ECO:0000313" key="11">
    <source>
        <dbReference type="Proteomes" id="UP000515135"/>
    </source>
</evidence>
<keyword evidence="4 9" id="KW-0732">Signal</keyword>
<dbReference type="RefSeq" id="XP_019635998.1">
    <property type="nucleotide sequence ID" value="XM_019780439.1"/>
</dbReference>
<feature type="transmembrane region" description="Helical" evidence="8">
    <location>
        <begin position="194"/>
        <end position="213"/>
    </location>
</feature>
<evidence type="ECO:0000256" key="2">
    <source>
        <dbReference type="ARBA" id="ARBA00007104"/>
    </source>
</evidence>
<evidence type="ECO:0000256" key="5">
    <source>
        <dbReference type="ARBA" id="ARBA00022989"/>
    </source>
</evidence>
<keyword evidence="11" id="KW-1185">Reference proteome</keyword>
<dbReference type="Pfam" id="PF01105">
    <property type="entry name" value="EMP24_GP25L"/>
    <property type="match status" value="1"/>
</dbReference>
<dbReference type="PROSITE" id="PS50866">
    <property type="entry name" value="GOLD"/>
    <property type="match status" value="1"/>
</dbReference>
<feature type="chain" id="PRO_5028103441" evidence="9">
    <location>
        <begin position="19"/>
        <end position="219"/>
    </location>
</feature>
<dbReference type="GO" id="GO:0005789">
    <property type="term" value="C:endoplasmic reticulum membrane"/>
    <property type="evidence" value="ECO:0007669"/>
    <property type="project" value="UniProtKB-SubCell"/>
</dbReference>
<sequence>MLTVRLLIMTVVLARASARDLFDLTGEVYSDLSVVVRRRGKECFYQPVDDDVETMYIQYTALREDILDELQFIVKDPEGKVLKQTTGESNSFDLDFTEDPHQRGTYSICFFNNHIIKDIIVYLEMEVWKEDAFTGDYEDDTEIDAEIALESVSDSLKTVAENVKSMDLHTKKISQRYRRDSFELTYSNSYVNNVGILTCAMIICAGLFQVYFIRNLFHT</sequence>
<organism evidence="11 12">
    <name type="scientific">Branchiostoma belcheri</name>
    <name type="common">Amphioxus</name>
    <dbReference type="NCBI Taxonomy" id="7741"/>
    <lineage>
        <taxon>Eukaryota</taxon>
        <taxon>Metazoa</taxon>
        <taxon>Chordata</taxon>
        <taxon>Cephalochordata</taxon>
        <taxon>Leptocardii</taxon>
        <taxon>Amphioxiformes</taxon>
        <taxon>Branchiostomatidae</taxon>
        <taxon>Branchiostoma</taxon>
    </lineage>
</organism>
<dbReference type="PANTHER" id="PTHR22811">
    <property type="entry name" value="TRANSMEMBRANE EMP24 DOMAIN-CONTAINING PROTEIN"/>
    <property type="match status" value="1"/>
</dbReference>
<gene>
    <name evidence="12" type="primary">LOC109478725</name>
</gene>
<dbReference type="InterPro" id="IPR009038">
    <property type="entry name" value="GOLD_dom"/>
</dbReference>
<evidence type="ECO:0000256" key="8">
    <source>
        <dbReference type="SAM" id="Phobius"/>
    </source>
</evidence>
<proteinExistence type="inferred from homology"/>
<evidence type="ECO:0000256" key="9">
    <source>
        <dbReference type="SAM" id="SignalP"/>
    </source>
</evidence>
<feature type="domain" description="GOLD" evidence="10">
    <location>
        <begin position="41"/>
        <end position="127"/>
    </location>
</feature>
<evidence type="ECO:0000256" key="1">
    <source>
        <dbReference type="ARBA" id="ARBA00004115"/>
    </source>
</evidence>
<dbReference type="InterPro" id="IPR015720">
    <property type="entry name" value="Emp24-like"/>
</dbReference>
<keyword evidence="3 7" id="KW-0812">Transmembrane</keyword>
<dbReference type="OrthoDB" id="10037706at2759"/>
<reference evidence="12" key="1">
    <citation type="submission" date="2025-08" db="UniProtKB">
        <authorList>
            <consortium name="RefSeq"/>
        </authorList>
    </citation>
    <scope>IDENTIFICATION</scope>
    <source>
        <tissue evidence="12">Gonad</tissue>
    </source>
</reference>
<keyword evidence="6 8" id="KW-0472">Membrane</keyword>
<protein>
    <submittedName>
        <fullName evidence="12">Uncharacterized protein LOC109478725 isoform X1</fullName>
    </submittedName>
</protein>
<dbReference type="AlphaFoldDB" id="A0A6P4ZGX0"/>
<evidence type="ECO:0000259" key="10">
    <source>
        <dbReference type="PROSITE" id="PS50866"/>
    </source>
</evidence>
<dbReference type="Proteomes" id="UP000515135">
    <property type="component" value="Unplaced"/>
</dbReference>
<keyword evidence="5 8" id="KW-1133">Transmembrane helix</keyword>
<feature type="signal peptide" evidence="9">
    <location>
        <begin position="1"/>
        <end position="18"/>
    </location>
</feature>
<dbReference type="GeneID" id="109478725"/>
<dbReference type="KEGG" id="bbel:109478725"/>
<evidence type="ECO:0000256" key="3">
    <source>
        <dbReference type="ARBA" id="ARBA00022692"/>
    </source>
</evidence>
<comment type="subcellular location">
    <subcellularLocation>
        <location evidence="1">Endoplasmic reticulum membrane</location>
        <topology evidence="1">Single-pass type I membrane protein</topology>
    </subcellularLocation>
    <subcellularLocation>
        <location evidence="7">Membrane</location>
        <topology evidence="7">Single-pass type I membrane protein</topology>
    </subcellularLocation>
</comment>